<dbReference type="InterPro" id="IPR000679">
    <property type="entry name" value="Znf_GATA"/>
</dbReference>
<feature type="compositionally biased region" description="Low complexity" evidence="7">
    <location>
        <begin position="1"/>
        <end position="13"/>
    </location>
</feature>
<gene>
    <name evidence="9" type="primary">Q4HWE2</name>
</gene>
<feature type="compositionally biased region" description="Low complexity" evidence="7">
    <location>
        <begin position="262"/>
        <end position="272"/>
    </location>
</feature>
<evidence type="ECO:0000256" key="6">
    <source>
        <dbReference type="PROSITE-ProRule" id="PRU00094"/>
    </source>
</evidence>
<feature type="compositionally biased region" description="Gly residues" evidence="7">
    <location>
        <begin position="523"/>
        <end position="536"/>
    </location>
</feature>
<dbReference type="InterPro" id="IPR013088">
    <property type="entry name" value="Znf_NHR/GATA"/>
</dbReference>
<dbReference type="EMBL" id="LR729299">
    <property type="protein sequence ID" value="VWP01349.1"/>
    <property type="molecule type" value="Genomic_DNA"/>
</dbReference>
<evidence type="ECO:0000256" key="5">
    <source>
        <dbReference type="ARBA" id="ARBA00023163"/>
    </source>
</evidence>
<evidence type="ECO:0000256" key="4">
    <source>
        <dbReference type="ARBA" id="ARBA00023015"/>
    </source>
</evidence>
<keyword evidence="3" id="KW-0862">Zinc</keyword>
<dbReference type="PANTHER" id="PTHR47172:SF24">
    <property type="entry name" value="GATA ZINC FINGER DOMAIN-CONTAINING PROTEIN 14-RELATED"/>
    <property type="match status" value="1"/>
</dbReference>
<dbReference type="GO" id="GO:0006355">
    <property type="term" value="P:regulation of DNA-templated transcription"/>
    <property type="evidence" value="ECO:0007669"/>
    <property type="project" value="InterPro"/>
</dbReference>
<keyword evidence="2 6" id="KW-0863">Zinc-finger</keyword>
<feature type="compositionally biased region" description="Low complexity" evidence="7">
    <location>
        <begin position="641"/>
        <end position="654"/>
    </location>
</feature>
<feature type="region of interest" description="Disordered" evidence="7">
    <location>
        <begin position="361"/>
        <end position="480"/>
    </location>
</feature>
<keyword evidence="9" id="KW-0378">Hydrolase</keyword>
<dbReference type="PANTHER" id="PTHR47172">
    <property type="entry name" value="OS01G0976800 PROTEIN"/>
    <property type="match status" value="1"/>
</dbReference>
<evidence type="ECO:0000256" key="1">
    <source>
        <dbReference type="ARBA" id="ARBA00022723"/>
    </source>
</evidence>
<feature type="compositionally biased region" description="Basic and acidic residues" evidence="7">
    <location>
        <begin position="467"/>
        <end position="476"/>
    </location>
</feature>
<feature type="compositionally biased region" description="Pro residues" evidence="7">
    <location>
        <begin position="194"/>
        <end position="207"/>
    </location>
</feature>
<feature type="region of interest" description="Disordered" evidence="7">
    <location>
        <begin position="501"/>
        <end position="654"/>
    </location>
</feature>
<feature type="compositionally biased region" description="Low complexity" evidence="7">
    <location>
        <begin position="604"/>
        <end position="614"/>
    </location>
</feature>
<keyword evidence="5" id="KW-0804">Transcription</keyword>
<feature type="compositionally biased region" description="Pro residues" evidence="7">
    <location>
        <begin position="170"/>
        <end position="183"/>
    </location>
</feature>
<feature type="compositionally biased region" description="Pro residues" evidence="7">
    <location>
        <begin position="546"/>
        <end position="566"/>
    </location>
</feature>
<dbReference type="Pfam" id="PF00320">
    <property type="entry name" value="GATA"/>
    <property type="match status" value="1"/>
</dbReference>
<evidence type="ECO:0000256" key="7">
    <source>
        <dbReference type="SAM" id="MobiDB-lite"/>
    </source>
</evidence>
<feature type="compositionally biased region" description="Pro residues" evidence="7">
    <location>
        <begin position="243"/>
        <end position="252"/>
    </location>
</feature>
<evidence type="ECO:0000259" key="8">
    <source>
        <dbReference type="PROSITE" id="PS50114"/>
    </source>
</evidence>
<dbReference type="SUPFAM" id="SSF57716">
    <property type="entry name" value="Glucocorticoid receptor-like (DNA-binding domain)"/>
    <property type="match status" value="1"/>
</dbReference>
<dbReference type="PROSITE" id="PS50114">
    <property type="entry name" value="GATA_ZN_FINGER_2"/>
    <property type="match status" value="1"/>
</dbReference>
<dbReference type="SMART" id="SM00401">
    <property type="entry name" value="ZnF_GATA"/>
    <property type="match status" value="1"/>
</dbReference>
<feature type="compositionally biased region" description="Pro residues" evidence="7">
    <location>
        <begin position="214"/>
        <end position="236"/>
    </location>
</feature>
<dbReference type="GO" id="GO:0016787">
    <property type="term" value="F:hydrolase activity"/>
    <property type="evidence" value="ECO:0007669"/>
    <property type="project" value="UniProtKB-KW"/>
</dbReference>
<dbReference type="EC" id="3.1.13.-" evidence="9"/>
<evidence type="ECO:0000256" key="2">
    <source>
        <dbReference type="ARBA" id="ARBA00022771"/>
    </source>
</evidence>
<proteinExistence type="predicted"/>
<dbReference type="Gene3D" id="3.30.50.10">
    <property type="entry name" value="Erythroid Transcription Factor GATA-1, subunit A"/>
    <property type="match status" value="1"/>
</dbReference>
<dbReference type="GO" id="GO:0008270">
    <property type="term" value="F:zinc ion binding"/>
    <property type="evidence" value="ECO:0007669"/>
    <property type="project" value="UniProtKB-KW"/>
</dbReference>
<feature type="compositionally biased region" description="Basic and acidic residues" evidence="7">
    <location>
        <begin position="47"/>
        <end position="58"/>
    </location>
</feature>
<evidence type="ECO:0000313" key="9">
    <source>
        <dbReference type="EMBL" id="VWP01349.1"/>
    </source>
</evidence>
<dbReference type="CDD" id="cd00202">
    <property type="entry name" value="ZnF_GATA"/>
    <property type="match status" value="1"/>
</dbReference>
<feature type="compositionally biased region" description="Basic and acidic residues" evidence="7">
    <location>
        <begin position="370"/>
        <end position="387"/>
    </location>
</feature>
<sequence>MSSSHPTHYSSYSLPAPMQDSVRLPSIKDLNFPPPGQDGAPTNPQGRPEHARPRHEPWSRSNGPSGPVPQPQHSSSMPPPHDPPPKHHQYAPSSKSDPPYAQPAPSPQQPPQGVPTHNGTSAGAPRPENPTDASSKRSRSQQGVSVSPGRSPHTVYPPYPPQAPQTAYHPGPPSQVPPAPPPEHLQQPPHYQHPHPPPGYAPYPQPMPRGHYGMPPPPAPSHHQGQPPPSPYPPPAEHWQQPPAQPQPPPPQQFNGYTRTTALVPAPVEARAPAPPVPSPADAERANARHQVIAEILKHCDVLYRFANHYASMTRQQPPAQPAPQEIEEMNYHASTVMRLLEDLRRIEGGDAMPRKEVDYAAAAGNPADEQVRPPKRPWEDMARDGEPPAPIVHYDTADHSSSPPLAHSHPHPDEQAQSTAEQDMQIIRNKRQSSTGGAAPGQQKNKYRKRSRATPPGKCHSCNIRETPEWRRGPDGARTLCNACGLHYAKLMRKRDKALDANGKAPPIDLQTLRASTASARGAGGGGGGGGGGGEHGGEPSHSQPHPPPHQGQPPPSPYDQPKQPPMHAGGPAHPGPYQLMPVGAPGGSGAPPHGMMPPPHGPGSAPHSATGGPVPPPPWLSSPAGERSGYNAEPPSYVRSSHPPSHARASPQ</sequence>
<accession>A0A5K1K5V0</accession>
<feature type="domain" description="GATA-type" evidence="8">
    <location>
        <begin position="454"/>
        <end position="489"/>
    </location>
</feature>
<dbReference type="PROSITE" id="PS00344">
    <property type="entry name" value="GATA_ZN_FINGER_1"/>
    <property type="match status" value="1"/>
</dbReference>
<keyword evidence="1" id="KW-0479">Metal-binding</keyword>
<feature type="compositionally biased region" description="Pro residues" evidence="7">
    <location>
        <begin position="100"/>
        <end position="113"/>
    </location>
</feature>
<dbReference type="GO" id="GO:0043565">
    <property type="term" value="F:sequence-specific DNA binding"/>
    <property type="evidence" value="ECO:0007669"/>
    <property type="project" value="InterPro"/>
</dbReference>
<keyword evidence="4" id="KW-0805">Transcription regulation</keyword>
<reference evidence="9" key="1">
    <citation type="submission" date="2019-10" db="EMBL/GenBank/DDBJ databases">
        <authorList>
            <person name="Nor Muhammad N."/>
        </authorList>
    </citation>
    <scope>NUCLEOTIDE SEQUENCE</scope>
</reference>
<feature type="region of interest" description="Disordered" evidence="7">
    <location>
        <begin position="1"/>
        <end position="286"/>
    </location>
</feature>
<dbReference type="AlphaFoldDB" id="A0A5K1K5V0"/>
<organism evidence="9">
    <name type="scientific">Ganoderma boninense</name>
    <dbReference type="NCBI Taxonomy" id="34458"/>
    <lineage>
        <taxon>Eukaryota</taxon>
        <taxon>Fungi</taxon>
        <taxon>Dikarya</taxon>
        <taxon>Basidiomycota</taxon>
        <taxon>Agaricomycotina</taxon>
        <taxon>Agaricomycetes</taxon>
        <taxon>Polyporales</taxon>
        <taxon>Polyporaceae</taxon>
        <taxon>Ganoderma</taxon>
    </lineage>
</organism>
<evidence type="ECO:0000256" key="3">
    <source>
        <dbReference type="ARBA" id="ARBA00022833"/>
    </source>
</evidence>
<name>A0A5K1K5V0_9APHY</name>
<protein>
    <submittedName>
        <fullName evidence="9">5'-3' exoribonuclease 2 (EC)</fullName>
        <ecNumber evidence="9">3.1.13.-</ecNumber>
    </submittedName>
</protein>